<organism evidence="8 9">
    <name type="scientific">Anaerocolumna chitinilytica</name>
    <dbReference type="NCBI Taxonomy" id="1727145"/>
    <lineage>
        <taxon>Bacteria</taxon>
        <taxon>Bacillati</taxon>
        <taxon>Bacillota</taxon>
        <taxon>Clostridia</taxon>
        <taxon>Lachnospirales</taxon>
        <taxon>Lachnospiraceae</taxon>
        <taxon>Anaerocolumna</taxon>
    </lineage>
</organism>
<dbReference type="PANTHER" id="PTHR42718">
    <property type="entry name" value="MAJOR FACILITATOR SUPERFAMILY MULTIDRUG TRANSPORTER MFSC"/>
    <property type="match status" value="1"/>
</dbReference>
<gene>
    <name evidence="8" type="ORF">bsdcttw_18050</name>
</gene>
<feature type="transmembrane region" description="Helical" evidence="6">
    <location>
        <begin position="345"/>
        <end position="368"/>
    </location>
</feature>
<keyword evidence="3 6" id="KW-0812">Transmembrane</keyword>
<feature type="transmembrane region" description="Helical" evidence="6">
    <location>
        <begin position="317"/>
        <end position="338"/>
    </location>
</feature>
<reference evidence="8 9" key="2">
    <citation type="submission" date="2020-08" db="EMBL/GenBank/DDBJ databases">
        <authorList>
            <person name="Ueki A."/>
            <person name="Tonouchi A."/>
        </authorList>
    </citation>
    <scope>NUCLEOTIDE SEQUENCE [LARGE SCALE GENOMIC DNA]</scope>
    <source>
        <strain evidence="8 9">CTTW</strain>
    </source>
</reference>
<keyword evidence="2" id="KW-0813">Transport</keyword>
<keyword evidence="9" id="KW-1185">Reference proteome</keyword>
<feature type="transmembrane region" description="Helical" evidence="6">
    <location>
        <begin position="122"/>
        <end position="140"/>
    </location>
</feature>
<reference evidence="8 9" key="1">
    <citation type="submission" date="2020-08" db="EMBL/GenBank/DDBJ databases">
        <title>Draft genome sequencing of an Anaerocolumna strain isolated from anoxic soil subjected to BSD treatment.</title>
        <authorList>
            <person name="Uek A."/>
            <person name="Tonouchi A."/>
        </authorList>
    </citation>
    <scope>NUCLEOTIDE SEQUENCE [LARGE SCALE GENOMIC DNA]</scope>
    <source>
        <strain evidence="8 9">CTTW</strain>
    </source>
</reference>
<evidence type="ECO:0000313" key="9">
    <source>
        <dbReference type="Proteomes" id="UP000515703"/>
    </source>
</evidence>
<feature type="transmembrane region" description="Helical" evidence="6">
    <location>
        <begin position="239"/>
        <end position="262"/>
    </location>
</feature>
<dbReference type="Pfam" id="PF07690">
    <property type="entry name" value="MFS_1"/>
    <property type="match status" value="1"/>
</dbReference>
<evidence type="ECO:0000256" key="4">
    <source>
        <dbReference type="ARBA" id="ARBA00022989"/>
    </source>
</evidence>
<feature type="transmembrane region" description="Helical" evidence="6">
    <location>
        <begin position="283"/>
        <end position="305"/>
    </location>
</feature>
<dbReference type="SUPFAM" id="SSF103473">
    <property type="entry name" value="MFS general substrate transporter"/>
    <property type="match status" value="2"/>
</dbReference>
<keyword evidence="4 6" id="KW-1133">Transmembrane helix</keyword>
<evidence type="ECO:0000256" key="5">
    <source>
        <dbReference type="ARBA" id="ARBA00023136"/>
    </source>
</evidence>
<dbReference type="PROSITE" id="PS50850">
    <property type="entry name" value="MFS"/>
    <property type="match status" value="1"/>
</dbReference>
<keyword evidence="5 6" id="KW-0472">Membrane</keyword>
<feature type="transmembrane region" description="Helical" evidence="6">
    <location>
        <begin position="416"/>
        <end position="434"/>
    </location>
</feature>
<dbReference type="GO" id="GO:0005886">
    <property type="term" value="C:plasma membrane"/>
    <property type="evidence" value="ECO:0007669"/>
    <property type="project" value="UniProtKB-SubCell"/>
</dbReference>
<dbReference type="CDD" id="cd17321">
    <property type="entry name" value="MFS_MMR_MDR_like"/>
    <property type="match status" value="1"/>
</dbReference>
<feature type="transmembrane region" description="Helical" evidence="6">
    <location>
        <begin position="446"/>
        <end position="467"/>
    </location>
</feature>
<dbReference type="PANTHER" id="PTHR42718:SF39">
    <property type="entry name" value="ACTINORHODIN TRANSPORTER-RELATED"/>
    <property type="match status" value="1"/>
</dbReference>
<feature type="transmembrane region" description="Helical" evidence="6">
    <location>
        <begin position="152"/>
        <end position="171"/>
    </location>
</feature>
<sequence>MSHTKNHNSNTADPSRLTPRLRAILAVVLIADMLDLMDSTITNIAAPSIVTSIGGGESLIKWLGAAYALAIGVLLVVGGRLGDRYGKRKLFLIGIAGFTAASAFCGLSVSPAMIIIGRLVQGSFGALLIPQGISILMATFSPAQFPSAVSAFGPVMSISSVLGPILAGLIIQANIAGLGWRPMFLMNILLGLIGFITGIWLLPKDKGNPNEKLDMIGSLLLGIAMFGMIYGLIEGSAEGWQSIQIIILIAGVIFLALFALHLRHAENPLIKPSLFGNKGFTSGLLLGLAFFAAVNGLSYLISLFFQLGLKLSPYQTALYMTPMAVGIVISSLICRPLLNKLGRKLVVIGLMLTLAGAVGLAFSILYLIDGNSALITIPFILIVGAGMGACFSSIYEVALGDISHEEAGSASGSLSAVQQLAAAIGSALVTTLFFRLQLKAGDTKAMVISVFVVASIVCLCLLLVWLLPKNAPAEEFQ</sequence>
<evidence type="ECO:0000256" key="3">
    <source>
        <dbReference type="ARBA" id="ARBA00022692"/>
    </source>
</evidence>
<name>A0A7I8DN60_9FIRM</name>
<dbReference type="InterPro" id="IPR011701">
    <property type="entry name" value="MFS"/>
</dbReference>
<dbReference type="KEGG" id="acht:bsdcttw_18050"/>
<dbReference type="InterPro" id="IPR020846">
    <property type="entry name" value="MFS_dom"/>
</dbReference>
<feature type="domain" description="Major facilitator superfamily (MFS) profile" evidence="7">
    <location>
        <begin position="24"/>
        <end position="472"/>
    </location>
</feature>
<dbReference type="InterPro" id="IPR036259">
    <property type="entry name" value="MFS_trans_sf"/>
</dbReference>
<accession>A0A7I8DN60</accession>
<dbReference type="GO" id="GO:0022857">
    <property type="term" value="F:transmembrane transporter activity"/>
    <property type="evidence" value="ECO:0007669"/>
    <property type="project" value="InterPro"/>
</dbReference>
<evidence type="ECO:0000256" key="6">
    <source>
        <dbReference type="SAM" id="Phobius"/>
    </source>
</evidence>
<feature type="transmembrane region" description="Helical" evidence="6">
    <location>
        <begin position="374"/>
        <end position="395"/>
    </location>
</feature>
<feature type="transmembrane region" description="Helical" evidence="6">
    <location>
        <begin position="183"/>
        <end position="203"/>
    </location>
</feature>
<dbReference type="EMBL" id="AP023368">
    <property type="protein sequence ID" value="BCJ98764.1"/>
    <property type="molecule type" value="Genomic_DNA"/>
</dbReference>
<evidence type="ECO:0000259" key="7">
    <source>
        <dbReference type="PROSITE" id="PS50850"/>
    </source>
</evidence>
<evidence type="ECO:0000256" key="2">
    <source>
        <dbReference type="ARBA" id="ARBA00022448"/>
    </source>
</evidence>
<feature type="transmembrane region" description="Helical" evidence="6">
    <location>
        <begin position="21"/>
        <end position="39"/>
    </location>
</feature>
<evidence type="ECO:0000313" key="8">
    <source>
        <dbReference type="EMBL" id="BCJ98764.1"/>
    </source>
</evidence>
<feature type="transmembrane region" description="Helical" evidence="6">
    <location>
        <begin position="215"/>
        <end position="233"/>
    </location>
</feature>
<feature type="transmembrane region" description="Helical" evidence="6">
    <location>
        <begin position="90"/>
        <end position="116"/>
    </location>
</feature>
<proteinExistence type="predicted"/>
<protein>
    <recommendedName>
        <fullName evidence="7">Major facilitator superfamily (MFS) profile domain-containing protein</fullName>
    </recommendedName>
</protein>
<dbReference type="Proteomes" id="UP000515703">
    <property type="component" value="Chromosome"/>
</dbReference>
<feature type="transmembrane region" description="Helical" evidence="6">
    <location>
        <begin position="59"/>
        <end position="78"/>
    </location>
</feature>
<comment type="subcellular location">
    <subcellularLocation>
        <location evidence="1">Cell membrane</location>
        <topology evidence="1">Multi-pass membrane protein</topology>
    </subcellularLocation>
</comment>
<dbReference type="Gene3D" id="1.20.1250.20">
    <property type="entry name" value="MFS general substrate transporter like domains"/>
    <property type="match status" value="2"/>
</dbReference>
<evidence type="ECO:0000256" key="1">
    <source>
        <dbReference type="ARBA" id="ARBA00004651"/>
    </source>
</evidence>
<dbReference type="RefSeq" id="WP_185259070.1">
    <property type="nucleotide sequence ID" value="NZ_AP023368.1"/>
</dbReference>
<dbReference type="AlphaFoldDB" id="A0A7I8DN60"/>